<dbReference type="InterPro" id="IPR036397">
    <property type="entry name" value="RNaseH_sf"/>
</dbReference>
<dbReference type="SMART" id="SM00479">
    <property type="entry name" value="EXOIII"/>
    <property type="match status" value="1"/>
</dbReference>
<evidence type="ECO:0000256" key="5">
    <source>
        <dbReference type="ARBA" id="ARBA00022801"/>
    </source>
</evidence>
<evidence type="ECO:0000313" key="9">
    <source>
        <dbReference type="EMBL" id="QDJ14722.1"/>
    </source>
</evidence>
<feature type="site" description="Important for substrate binding and specificity" evidence="8">
    <location>
        <position position="146"/>
    </location>
</feature>
<comment type="similarity">
    <text evidence="8">Belongs to the RNase T family.</text>
</comment>
<feature type="active site" description="Proton donor/acceptor" evidence="8">
    <location>
        <position position="203"/>
    </location>
</feature>
<dbReference type="GO" id="GO:0016896">
    <property type="term" value="F:RNA exonuclease activity, producing 5'-phosphomonoesters"/>
    <property type="evidence" value="ECO:0007669"/>
    <property type="project" value="UniProtKB-UniRule"/>
</dbReference>
<dbReference type="GO" id="GO:0003676">
    <property type="term" value="F:nucleic acid binding"/>
    <property type="evidence" value="ECO:0007669"/>
    <property type="project" value="InterPro"/>
</dbReference>
<evidence type="ECO:0000256" key="1">
    <source>
        <dbReference type="ARBA" id="ARBA00011738"/>
    </source>
</evidence>
<dbReference type="GO" id="GO:0005829">
    <property type="term" value="C:cytosol"/>
    <property type="evidence" value="ECO:0007669"/>
    <property type="project" value="TreeGrafter"/>
</dbReference>
<sequence>MIRENLKQSNGHLAVAEIEIQTEAEQVNYHLLKHRFRGYFPVVIDVETAGVNAQTDALLEIAAITLKMNEQGILEIDQRYHAHIMPFEGANINPESMKINGIELDSPFRQAVHENIALSELFKVIRKEQKKAGCQRSIIVAHNASFDQAFLNSAVERCGLKRNPFHPFSSFDTATLAGFMFGQTVLCKACEMAGLEFDLHQAHSALYDTEKTAELFCLMVNRLKEVGGFLPLFSQNNAKA</sequence>
<dbReference type="GO" id="GO:0045004">
    <property type="term" value="P:DNA replication proofreading"/>
    <property type="evidence" value="ECO:0007669"/>
    <property type="project" value="TreeGrafter"/>
</dbReference>
<dbReference type="HAMAP" id="MF_00157">
    <property type="entry name" value="RNase_T"/>
    <property type="match status" value="1"/>
</dbReference>
<keyword evidence="2 8" id="KW-0819">tRNA processing</keyword>
<comment type="cofactor">
    <cofactor evidence="8">
        <name>Mg(2+)</name>
        <dbReference type="ChEBI" id="CHEBI:18420"/>
    </cofactor>
    <text evidence="8">Binds two Mg(2+) per subunit. The active form of the enzyme binds two Mg(2+) ions in its active site. The first Mg(2+) forms only one salt bridge with the protein.</text>
</comment>
<evidence type="ECO:0000256" key="8">
    <source>
        <dbReference type="HAMAP-Rule" id="MF_00157"/>
    </source>
</evidence>
<evidence type="ECO:0000256" key="3">
    <source>
        <dbReference type="ARBA" id="ARBA00022722"/>
    </source>
</evidence>
<name>A0A8D4J047_9PAST</name>
<evidence type="ECO:0000256" key="2">
    <source>
        <dbReference type="ARBA" id="ARBA00022694"/>
    </source>
</evidence>
<proteinExistence type="inferred from homology"/>
<feature type="binding site" evidence="8">
    <location>
        <position position="47"/>
    </location>
    <ligand>
        <name>Mg(2+)</name>
        <dbReference type="ChEBI" id="CHEBI:18420"/>
        <label>2</label>
        <note>catalytic</note>
    </ligand>
</feature>
<dbReference type="Gene3D" id="3.30.420.10">
    <property type="entry name" value="Ribonuclease H-like superfamily/Ribonuclease H"/>
    <property type="match status" value="1"/>
</dbReference>
<keyword evidence="7 8" id="KW-0460">Magnesium</keyword>
<evidence type="ECO:0000256" key="7">
    <source>
        <dbReference type="ARBA" id="ARBA00022842"/>
    </source>
</evidence>
<keyword evidence="3 8" id="KW-0540">Nuclease</keyword>
<dbReference type="GO" id="GO:0008408">
    <property type="term" value="F:3'-5' exonuclease activity"/>
    <property type="evidence" value="ECO:0007669"/>
    <property type="project" value="TreeGrafter"/>
</dbReference>
<evidence type="ECO:0000256" key="6">
    <source>
        <dbReference type="ARBA" id="ARBA00022839"/>
    </source>
</evidence>
<dbReference type="EMBL" id="CP022011">
    <property type="protein sequence ID" value="QDJ14722.1"/>
    <property type="molecule type" value="Genomic_DNA"/>
</dbReference>
<accession>A0A8D4J047</accession>
<protein>
    <recommendedName>
        <fullName evidence="8">Ribonuclease T</fullName>
        <ecNumber evidence="8">3.1.13.-</ecNumber>
    </recommendedName>
    <alternativeName>
        <fullName evidence="8">Exoribonuclease T</fullName>
        <shortName evidence="8">RNase T</shortName>
    </alternativeName>
</protein>
<dbReference type="InterPro" id="IPR012337">
    <property type="entry name" value="RNaseH-like_sf"/>
</dbReference>
<dbReference type="PANTHER" id="PTHR30231">
    <property type="entry name" value="DNA POLYMERASE III SUBUNIT EPSILON"/>
    <property type="match status" value="1"/>
</dbReference>
<dbReference type="FunFam" id="3.30.420.10:FF:000009">
    <property type="entry name" value="Ribonuclease T"/>
    <property type="match status" value="1"/>
</dbReference>
<keyword evidence="6 8" id="KW-0269">Exonuclease</keyword>
<dbReference type="GO" id="GO:0000287">
    <property type="term" value="F:magnesium ion binding"/>
    <property type="evidence" value="ECO:0007669"/>
    <property type="project" value="UniProtKB-UniRule"/>
</dbReference>
<feature type="binding site" evidence="8">
    <location>
        <position position="208"/>
    </location>
    <ligand>
        <name>Mg(2+)</name>
        <dbReference type="ChEBI" id="CHEBI:18420"/>
        <label>2</label>
        <note>catalytic</note>
    </ligand>
</feature>
<feature type="site" description="Important for substrate binding and specificity" evidence="8">
    <location>
        <position position="168"/>
    </location>
</feature>
<dbReference type="CDD" id="cd06134">
    <property type="entry name" value="RNaseT"/>
    <property type="match status" value="1"/>
</dbReference>
<dbReference type="EC" id="3.1.13.-" evidence="8"/>
<gene>
    <name evidence="8" type="primary">rnt</name>
    <name evidence="9" type="ORF">CEP48_04465</name>
</gene>
<feature type="binding site" evidence="8">
    <location>
        <position position="45"/>
    </location>
    <ligand>
        <name>Mg(2+)</name>
        <dbReference type="ChEBI" id="CHEBI:18420"/>
        <label>1</label>
        <note>catalytic</note>
    </ligand>
</feature>
<evidence type="ECO:0000313" key="10">
    <source>
        <dbReference type="Proteomes" id="UP000955338"/>
    </source>
</evidence>
<feature type="binding site" evidence="8">
    <location>
        <position position="45"/>
    </location>
    <ligand>
        <name>Mg(2+)</name>
        <dbReference type="ChEBI" id="CHEBI:18420"/>
        <label>2</label>
        <note>catalytic</note>
    </ligand>
</feature>
<dbReference type="GO" id="GO:0008033">
    <property type="term" value="P:tRNA processing"/>
    <property type="evidence" value="ECO:0007669"/>
    <property type="project" value="UniProtKB-KW"/>
</dbReference>
<dbReference type="Pfam" id="PF00929">
    <property type="entry name" value="RNase_T"/>
    <property type="match status" value="1"/>
</dbReference>
<dbReference type="PANTHER" id="PTHR30231:SF2">
    <property type="entry name" value="RIBONUCLEASE T"/>
    <property type="match status" value="1"/>
</dbReference>
<organism evidence="9 10">
    <name type="scientific">Mergibacter septicus</name>
    <dbReference type="NCBI Taxonomy" id="221402"/>
    <lineage>
        <taxon>Bacteria</taxon>
        <taxon>Pseudomonadati</taxon>
        <taxon>Pseudomonadota</taxon>
        <taxon>Gammaproteobacteria</taxon>
        <taxon>Pasteurellales</taxon>
        <taxon>Pasteurellaceae</taxon>
        <taxon>Mergibacter</taxon>
    </lineage>
</organism>
<dbReference type="NCBIfam" id="TIGR01298">
    <property type="entry name" value="RNaseT"/>
    <property type="match status" value="1"/>
</dbReference>
<feature type="binding site" evidence="8">
    <location>
        <position position="203"/>
    </location>
    <ligand>
        <name>Mg(2+)</name>
        <dbReference type="ChEBI" id="CHEBI:18420"/>
        <label>2</label>
        <note>catalytic</note>
    </ligand>
</feature>
<comment type="function">
    <text evidence="8">Trims short 3' overhangs of a variety of RNA species, leaving a one or two nucleotide 3' overhang. Responsible for the end-turnover of tRNA: specifically removes the terminal AMP residue from uncharged tRNA (tRNA-C-C-A). Also appears to be involved in tRNA biosynthesis.</text>
</comment>
<dbReference type="Proteomes" id="UP000955338">
    <property type="component" value="Chromosome"/>
</dbReference>
<dbReference type="AlphaFoldDB" id="A0A8D4J047"/>
<comment type="caution">
    <text evidence="8">Lacks conserved residue(s) required for the propagation of feature annotation.</text>
</comment>
<reference evidence="9" key="1">
    <citation type="submission" date="2017-06" db="EMBL/GenBank/DDBJ databases">
        <title>Genome sequencing of pathogenic and non-pathogenic strains within Bisgaard taxon 40.</title>
        <authorList>
            <person name="Ladner J.T."/>
            <person name="Lovett S.P."/>
            <person name="Koroleva G."/>
            <person name="Lorch J.M."/>
        </authorList>
    </citation>
    <scope>NUCLEOTIDE SEQUENCE</scope>
    <source>
        <strain evidence="9">27576-1-I1</strain>
    </source>
</reference>
<dbReference type="InterPro" id="IPR005987">
    <property type="entry name" value="RNase_T"/>
</dbReference>
<dbReference type="InterPro" id="IPR013520">
    <property type="entry name" value="Ribonucl_H"/>
</dbReference>
<keyword evidence="5 8" id="KW-0378">Hydrolase</keyword>
<comment type="subunit">
    <text evidence="1 8">Homodimer.</text>
</comment>
<dbReference type="SUPFAM" id="SSF53098">
    <property type="entry name" value="Ribonuclease H-like"/>
    <property type="match status" value="1"/>
</dbReference>
<keyword evidence="10" id="KW-1185">Reference proteome</keyword>
<keyword evidence="4 8" id="KW-0479">Metal-binding</keyword>
<evidence type="ECO:0000256" key="4">
    <source>
        <dbReference type="ARBA" id="ARBA00022723"/>
    </source>
</evidence>